<dbReference type="Gene3D" id="3.40.50.300">
    <property type="entry name" value="P-loop containing nucleotide triphosphate hydrolases"/>
    <property type="match status" value="1"/>
</dbReference>
<dbReference type="SUPFAM" id="SSF52540">
    <property type="entry name" value="P-loop containing nucleoside triphosphate hydrolases"/>
    <property type="match status" value="1"/>
</dbReference>
<dbReference type="PROSITE" id="PS00618">
    <property type="entry name" value="RECF_2"/>
    <property type="match status" value="1"/>
</dbReference>
<dbReference type="PANTHER" id="PTHR32182:SF0">
    <property type="entry name" value="DNA REPLICATION AND REPAIR PROTEIN RECF"/>
    <property type="match status" value="1"/>
</dbReference>
<evidence type="ECO:0000256" key="5">
    <source>
        <dbReference type="ARBA" id="ARBA00022705"/>
    </source>
</evidence>
<dbReference type="PANTHER" id="PTHR32182">
    <property type="entry name" value="DNA REPLICATION AND REPAIR PROTEIN RECF"/>
    <property type="match status" value="1"/>
</dbReference>
<dbReference type="GO" id="GO:0005737">
    <property type="term" value="C:cytoplasm"/>
    <property type="evidence" value="ECO:0007669"/>
    <property type="project" value="UniProtKB-SubCell"/>
</dbReference>
<protein>
    <recommendedName>
        <fullName evidence="3 9">DNA replication and repair protein RecF</fullName>
    </recommendedName>
</protein>
<gene>
    <name evidence="9" type="primary">recF</name>
    <name evidence="12" type="ORF">DC083_09680</name>
</gene>
<keyword evidence="13" id="KW-1185">Reference proteome</keyword>
<comment type="subcellular location">
    <subcellularLocation>
        <location evidence="1 9 10">Cytoplasm</location>
    </subcellularLocation>
</comment>
<dbReference type="GO" id="GO:0009432">
    <property type="term" value="P:SOS response"/>
    <property type="evidence" value="ECO:0007669"/>
    <property type="project" value="UniProtKB-UniRule"/>
</dbReference>
<evidence type="ECO:0000313" key="12">
    <source>
        <dbReference type="EMBL" id="PWD80286.1"/>
    </source>
</evidence>
<evidence type="ECO:0000256" key="6">
    <source>
        <dbReference type="ARBA" id="ARBA00022741"/>
    </source>
</evidence>
<dbReference type="Gene3D" id="1.20.1050.90">
    <property type="entry name" value="RecF/RecN/SMC, N-terminal domain"/>
    <property type="match status" value="1"/>
</dbReference>
<reference evidence="13" key="1">
    <citation type="submission" date="2018-05" db="EMBL/GenBank/DDBJ databases">
        <title>Ignatzschineria dubaiensis sp. nov., isolated from necrotic foot tissues of dromedaries (Camelus dromedarius) and associated maggots in Dubai, United Arab Emirates.</title>
        <authorList>
            <person name="Tsang C.C."/>
            <person name="Tang J.Y.M."/>
            <person name="Fong J.Y.H."/>
            <person name="Kinne J."/>
            <person name="Lee H.H."/>
            <person name="Joseph M."/>
            <person name="Jose S."/>
            <person name="Schuster R.K."/>
            <person name="Tang Y."/>
            <person name="Sivakumar S."/>
            <person name="Chen J.H.K."/>
            <person name="Teng J.L.L."/>
            <person name="Lau S.K.P."/>
            <person name="Wernery U."/>
            <person name="Woo P.C.Y."/>
        </authorList>
    </citation>
    <scope>NUCLEOTIDE SEQUENCE [LARGE SCALE GENOMIC DNA]</scope>
    <source>
        <strain evidence="13">KCTC 22644</strain>
    </source>
</reference>
<keyword evidence="4 9" id="KW-0963">Cytoplasm</keyword>
<evidence type="ECO:0000256" key="7">
    <source>
        <dbReference type="ARBA" id="ARBA00022840"/>
    </source>
</evidence>
<proteinExistence type="inferred from homology"/>
<evidence type="ECO:0000256" key="2">
    <source>
        <dbReference type="ARBA" id="ARBA00008016"/>
    </source>
</evidence>
<evidence type="ECO:0000256" key="9">
    <source>
        <dbReference type="HAMAP-Rule" id="MF_00365"/>
    </source>
</evidence>
<evidence type="ECO:0000256" key="3">
    <source>
        <dbReference type="ARBA" id="ARBA00020170"/>
    </source>
</evidence>
<dbReference type="InterPro" id="IPR042174">
    <property type="entry name" value="RecF_2"/>
</dbReference>
<dbReference type="Proteomes" id="UP000245020">
    <property type="component" value="Unassembled WGS sequence"/>
</dbReference>
<evidence type="ECO:0000259" key="11">
    <source>
        <dbReference type="Pfam" id="PF02463"/>
    </source>
</evidence>
<keyword evidence="6 9" id="KW-0547">Nucleotide-binding</keyword>
<dbReference type="InterPro" id="IPR001238">
    <property type="entry name" value="DNA-binding_RecF"/>
</dbReference>
<dbReference type="NCBIfam" id="TIGR00611">
    <property type="entry name" value="recf"/>
    <property type="match status" value="1"/>
</dbReference>
<feature type="domain" description="RecF/RecN/SMC N-terminal" evidence="11">
    <location>
        <begin position="3"/>
        <end position="340"/>
    </location>
</feature>
<dbReference type="GO" id="GO:0003697">
    <property type="term" value="F:single-stranded DNA binding"/>
    <property type="evidence" value="ECO:0007669"/>
    <property type="project" value="UniProtKB-UniRule"/>
</dbReference>
<dbReference type="AlphaFoldDB" id="A0A2U2ACA3"/>
<evidence type="ECO:0000313" key="13">
    <source>
        <dbReference type="Proteomes" id="UP000245020"/>
    </source>
</evidence>
<keyword evidence="9 10" id="KW-0742">SOS response</keyword>
<evidence type="ECO:0000256" key="1">
    <source>
        <dbReference type="ARBA" id="ARBA00004496"/>
    </source>
</evidence>
<keyword evidence="8 9" id="KW-0238">DNA-binding</keyword>
<dbReference type="GO" id="GO:0006260">
    <property type="term" value="P:DNA replication"/>
    <property type="evidence" value="ECO:0007669"/>
    <property type="project" value="UniProtKB-UniRule"/>
</dbReference>
<keyword evidence="9 10" id="KW-0227">DNA damage</keyword>
<accession>A0A2U2ACA3</accession>
<dbReference type="RefSeq" id="WP_109190002.1">
    <property type="nucleotide sequence ID" value="NZ_BMYA01000007.1"/>
</dbReference>
<dbReference type="GO" id="GO:0006302">
    <property type="term" value="P:double-strand break repair"/>
    <property type="evidence" value="ECO:0007669"/>
    <property type="project" value="TreeGrafter"/>
</dbReference>
<dbReference type="InterPro" id="IPR003395">
    <property type="entry name" value="RecF/RecN/SMC_N"/>
</dbReference>
<evidence type="ECO:0000256" key="10">
    <source>
        <dbReference type="RuleBase" id="RU000578"/>
    </source>
</evidence>
<dbReference type="HAMAP" id="MF_00365">
    <property type="entry name" value="RecF"/>
    <property type="match status" value="1"/>
</dbReference>
<comment type="caution">
    <text evidence="12">The sequence shown here is derived from an EMBL/GenBank/DDBJ whole genome shotgun (WGS) entry which is preliminary data.</text>
</comment>
<comment type="similarity">
    <text evidence="2 9 10">Belongs to the RecF family.</text>
</comment>
<dbReference type="OrthoDB" id="9803889at2"/>
<dbReference type="InterPro" id="IPR027417">
    <property type="entry name" value="P-loop_NTPase"/>
</dbReference>
<evidence type="ECO:0000256" key="4">
    <source>
        <dbReference type="ARBA" id="ARBA00022490"/>
    </source>
</evidence>
<feature type="binding site" evidence="9">
    <location>
        <begin position="30"/>
        <end position="37"/>
    </location>
    <ligand>
        <name>ATP</name>
        <dbReference type="ChEBI" id="CHEBI:30616"/>
    </ligand>
</feature>
<evidence type="ECO:0000256" key="8">
    <source>
        <dbReference type="ARBA" id="ARBA00023125"/>
    </source>
</evidence>
<sequence length="363" mass="41597">MIIQTLQVEQFRHLASQTLSFDSHFNLIVGKNASGKSSLLEAIYFLSQLRSFRTSRINQVIREDKDYFRVMAGLISPQGIDSHLGIERTKGGVLVRQDGETIQKRSHLAKLLPMLFLGPDTGTDLMEEPKSRRQFIDWGLFQNYEAYHRIWQRYDRALSQRNAGLKGGYPNAVLESIESEMSEAGETLNQYRRQFIEEIAPLATELLSRLVSSEIEWQFHYQSGFTEGMLQQELAQSRDRDRQMTFTRIGPHRGDFTLKCDGRVAHYHLSRGQVKLATIALMLAQVKLHQEISQSSTILLMDDLTAELDQKRRLILLEELLAHKSQLFVTCLEASEFPELSDLTVQNGMVTYQLNDGLAQKMV</sequence>
<comment type="function">
    <text evidence="9 10">The RecF protein is involved in DNA metabolism; it is required for DNA replication and normal SOS inducibility. RecF binds preferentially to single-stranded, linear DNA. It also seems to bind ATP.</text>
</comment>
<organism evidence="12 13">
    <name type="scientific">Ignatzschineria ureiclastica</name>
    <dbReference type="NCBI Taxonomy" id="472582"/>
    <lineage>
        <taxon>Bacteria</taxon>
        <taxon>Pseudomonadati</taxon>
        <taxon>Pseudomonadota</taxon>
        <taxon>Gammaproteobacteria</taxon>
        <taxon>Cardiobacteriales</taxon>
        <taxon>Ignatzschineriaceae</taxon>
        <taxon>Ignatzschineria</taxon>
    </lineage>
</organism>
<dbReference type="GO" id="GO:0000731">
    <property type="term" value="P:DNA synthesis involved in DNA repair"/>
    <property type="evidence" value="ECO:0007669"/>
    <property type="project" value="TreeGrafter"/>
</dbReference>
<dbReference type="InterPro" id="IPR018078">
    <property type="entry name" value="DNA-binding_RecF_CS"/>
</dbReference>
<dbReference type="EMBL" id="QEWQ01000009">
    <property type="protein sequence ID" value="PWD80286.1"/>
    <property type="molecule type" value="Genomic_DNA"/>
</dbReference>
<dbReference type="Pfam" id="PF02463">
    <property type="entry name" value="SMC_N"/>
    <property type="match status" value="1"/>
</dbReference>
<keyword evidence="5 9" id="KW-0235">DNA replication</keyword>
<keyword evidence="9 10" id="KW-0234">DNA repair</keyword>
<dbReference type="GO" id="GO:0005524">
    <property type="term" value="F:ATP binding"/>
    <property type="evidence" value="ECO:0007669"/>
    <property type="project" value="UniProtKB-UniRule"/>
</dbReference>
<keyword evidence="7 9" id="KW-0067">ATP-binding</keyword>
<name>A0A2U2ACA3_9GAMM</name>